<feature type="compositionally biased region" description="Acidic residues" evidence="1">
    <location>
        <begin position="203"/>
        <end position="213"/>
    </location>
</feature>
<reference evidence="2 3" key="1">
    <citation type="submission" date="2018-11" db="EMBL/GenBank/DDBJ databases">
        <title>Genome sequence of Saitozyma podzolica DSM 27192.</title>
        <authorList>
            <person name="Aliyu H."/>
            <person name="Gorte O."/>
            <person name="Ochsenreither K."/>
        </authorList>
    </citation>
    <scope>NUCLEOTIDE SEQUENCE [LARGE SCALE GENOMIC DNA]</scope>
    <source>
        <strain evidence="2 3">DSM 27192</strain>
    </source>
</reference>
<accession>A0A427YUA1</accession>
<dbReference type="EMBL" id="RSCD01000002">
    <property type="protein sequence ID" value="RSH94667.1"/>
    <property type="molecule type" value="Genomic_DNA"/>
</dbReference>
<evidence type="ECO:0000256" key="1">
    <source>
        <dbReference type="SAM" id="MobiDB-lite"/>
    </source>
</evidence>
<evidence type="ECO:0000313" key="3">
    <source>
        <dbReference type="Proteomes" id="UP000279259"/>
    </source>
</evidence>
<dbReference type="AlphaFoldDB" id="A0A427YUA1"/>
<proteinExistence type="predicted"/>
<feature type="region of interest" description="Disordered" evidence="1">
    <location>
        <begin position="189"/>
        <end position="217"/>
    </location>
</feature>
<comment type="caution">
    <text evidence="2">The sequence shown here is derived from an EMBL/GenBank/DDBJ whole genome shotgun (WGS) entry which is preliminary data.</text>
</comment>
<sequence>MKAANHNGIEVRVVETADRHLRPLKQNEYREENSGGEMSCLLEVMKGSNGCNKPREEDVLYCDDRGVFSSREFAVGDLGFVNDAEVTPLPAQLGIIQVKVHRGKITQPRRGSASPLKVDFPVRCGDFRTTRHCIVALTPQPTRDSKADTRRVFTANHHNPDYPWISFTFKYYTSDELFSGVVLEKSNLPPRGGSGSRLVKFEPEDDADYGYEPPEDRDALKVKCNGCRFSPRHGPDGMRMMPDPADQIVSGFGRRP</sequence>
<dbReference type="Proteomes" id="UP000279259">
    <property type="component" value="Unassembled WGS sequence"/>
</dbReference>
<organism evidence="2 3">
    <name type="scientific">Saitozyma podzolica</name>
    <dbReference type="NCBI Taxonomy" id="1890683"/>
    <lineage>
        <taxon>Eukaryota</taxon>
        <taxon>Fungi</taxon>
        <taxon>Dikarya</taxon>
        <taxon>Basidiomycota</taxon>
        <taxon>Agaricomycotina</taxon>
        <taxon>Tremellomycetes</taxon>
        <taxon>Tremellales</taxon>
        <taxon>Trimorphomycetaceae</taxon>
        <taxon>Saitozyma</taxon>
    </lineage>
</organism>
<name>A0A427YUA1_9TREE</name>
<keyword evidence="3" id="KW-1185">Reference proteome</keyword>
<feature type="region of interest" description="Disordered" evidence="1">
    <location>
        <begin position="231"/>
        <end position="256"/>
    </location>
</feature>
<gene>
    <name evidence="2" type="ORF">EHS25_004472</name>
</gene>
<evidence type="ECO:0000313" key="2">
    <source>
        <dbReference type="EMBL" id="RSH94667.1"/>
    </source>
</evidence>
<protein>
    <submittedName>
        <fullName evidence="2">Uncharacterized protein</fullName>
    </submittedName>
</protein>